<evidence type="ECO:0000256" key="4">
    <source>
        <dbReference type="ARBA" id="ARBA00022989"/>
    </source>
</evidence>
<feature type="transmembrane region" description="Helical" evidence="6">
    <location>
        <begin position="268"/>
        <end position="285"/>
    </location>
</feature>
<dbReference type="Pfam" id="PF03772">
    <property type="entry name" value="Competence"/>
    <property type="match status" value="1"/>
</dbReference>
<dbReference type="Gene3D" id="3.60.15.10">
    <property type="entry name" value="Ribonuclease Z/Hydroxyacylglutathione hydrolase-like"/>
    <property type="match status" value="1"/>
</dbReference>
<evidence type="ECO:0000256" key="3">
    <source>
        <dbReference type="ARBA" id="ARBA00022692"/>
    </source>
</evidence>
<keyword evidence="2" id="KW-1003">Cell membrane</keyword>
<evidence type="ECO:0000256" key="2">
    <source>
        <dbReference type="ARBA" id="ARBA00022475"/>
    </source>
</evidence>
<dbReference type="InterPro" id="IPR001279">
    <property type="entry name" value="Metallo-B-lactamas"/>
</dbReference>
<dbReference type="InterPro" id="IPR052159">
    <property type="entry name" value="Competence_DNA_uptake"/>
</dbReference>
<dbReference type="InterPro" id="IPR004797">
    <property type="entry name" value="Competence_ComEC/Rec2"/>
</dbReference>
<feature type="transmembrane region" description="Helical" evidence="6">
    <location>
        <begin position="338"/>
        <end position="356"/>
    </location>
</feature>
<feature type="transmembrane region" description="Helical" evidence="6">
    <location>
        <begin position="239"/>
        <end position="259"/>
    </location>
</feature>
<dbReference type="PATRIC" id="fig|520762.4.peg.2686"/>
<comment type="subcellular location">
    <subcellularLocation>
        <location evidence="1">Cell membrane</location>
        <topology evidence="1">Multi-pass membrane protein</topology>
    </subcellularLocation>
</comment>
<gene>
    <name evidence="8" type="ORF">AN619_24200</name>
</gene>
<dbReference type="AlphaFoldDB" id="A0A140L1A2"/>
<dbReference type="RefSeq" id="WP_068557291.1">
    <property type="nucleotide sequence ID" value="NZ_LOEE01000057.1"/>
</dbReference>
<comment type="caution">
    <text evidence="8">The sequence shown here is derived from an EMBL/GenBank/DDBJ whole genome shotgun (WGS) entry which is preliminary data.</text>
</comment>
<evidence type="ECO:0000259" key="7">
    <source>
        <dbReference type="SMART" id="SM00849"/>
    </source>
</evidence>
<dbReference type="Pfam" id="PF13567">
    <property type="entry name" value="DUF4131"/>
    <property type="match status" value="1"/>
</dbReference>
<reference evidence="8 9" key="1">
    <citation type="submission" date="2015-12" db="EMBL/GenBank/DDBJ databases">
        <title>Draft genome sequence of the thermoanaerobe Thermotalea metallivorans, an isolate from the runoff channel of the Great Artesian Basin, Australia.</title>
        <authorList>
            <person name="Patel B.K."/>
        </authorList>
    </citation>
    <scope>NUCLEOTIDE SEQUENCE [LARGE SCALE GENOMIC DNA]</scope>
    <source>
        <strain evidence="8 9">B2-1</strain>
    </source>
</reference>
<keyword evidence="5 6" id="KW-0472">Membrane</keyword>
<proteinExistence type="predicted"/>
<dbReference type="InterPro" id="IPR025405">
    <property type="entry name" value="DUF4131"/>
</dbReference>
<protein>
    <recommendedName>
        <fullName evidence="7">Metallo-beta-lactamase domain-containing protein</fullName>
    </recommendedName>
</protein>
<sequence length="778" mass="87435">MRRPLIPVTVLYILGILMKHWEIDFPILVLLAVASIGIAGIFFGRRRGIILMMLWAIAFTGAFNYAANNGSRNQLSPYWGKEVYAIGDVTGVSYKNQIQLTVQLKKIMVRNHEIPTDEKIIVKINGQLNQGKDMLGKTIGVYGVIKEPQKARNPKTFNYQLYLKSKGIYNIMYVPEDRIKILGDATISPVMEGIYGIKNRIRQITAEALPEKEGEFLLGVLLGEKDRLDAEIYENFQSLGIAHVLAVSGLHVGIIYMALERALRGIEGHIKVMSILGMLWAYAAITNFTPSVLRATTMATLLILAPLWNRKYDPLSALFATAFIFLLANPLLWMDIGFQLSFSAVLFIVLLYPLILKRLSLIPNFWAQMIAVSLAAQMGVAPVIAYHFNNLSLLSLFINIPIVFMVGYLVPLGLVMLVVGWFSSFGAALIAIFSLMLIRLMMVISQGAAKIPFSHGVVISPDALFLATYYLLLIVAALEEKWLERWMLNKKKCGAWILGIYMILVFTGYILPDRMKIVFVDVGQGDCIWIHTPKGKNLLIDGGGKDFYGSNGQVQEKNILVPFLLKNGVWKLDFVFLSHVHHDHIGGLIQVLDHLKVGAVGIGTDAYKTDDWIVFEKKCRGKGIPIHRLIKGNILEIERGLKIKALHPEKNLIQSSRDDINNNSLVLLIEYEGRKILITGDIEREAEEKIVKGYSHLDIDVIKVPHHGSLYSSTEKLIEGLKPEIAVIQVGKNRFGHPHPQVIKRYKEKNIHIFRNDENGAVQLIIDHSQMRVYTMLP</sequence>
<dbReference type="InterPro" id="IPR004477">
    <property type="entry name" value="ComEC_N"/>
</dbReference>
<dbReference type="NCBIfam" id="TIGR00360">
    <property type="entry name" value="ComEC_N-term"/>
    <property type="match status" value="1"/>
</dbReference>
<organism evidence="8 9">
    <name type="scientific">Thermotalea metallivorans</name>
    <dbReference type="NCBI Taxonomy" id="520762"/>
    <lineage>
        <taxon>Bacteria</taxon>
        <taxon>Bacillati</taxon>
        <taxon>Bacillota</taxon>
        <taxon>Clostridia</taxon>
        <taxon>Peptostreptococcales</taxon>
        <taxon>Thermotaleaceae</taxon>
        <taxon>Thermotalea</taxon>
    </lineage>
</organism>
<evidence type="ECO:0000256" key="5">
    <source>
        <dbReference type="ARBA" id="ARBA00023136"/>
    </source>
</evidence>
<dbReference type="PANTHER" id="PTHR30619">
    <property type="entry name" value="DNA INTERNALIZATION/COMPETENCE PROTEIN COMEC/REC2"/>
    <property type="match status" value="1"/>
</dbReference>
<dbReference type="NCBIfam" id="TIGR00361">
    <property type="entry name" value="ComEC_Rec2"/>
    <property type="match status" value="1"/>
</dbReference>
<evidence type="ECO:0000313" key="9">
    <source>
        <dbReference type="Proteomes" id="UP000070456"/>
    </source>
</evidence>
<keyword evidence="9" id="KW-1185">Reference proteome</keyword>
<feature type="transmembrane region" description="Helical" evidence="6">
    <location>
        <begin position="425"/>
        <end position="444"/>
    </location>
</feature>
<dbReference type="InterPro" id="IPR036866">
    <property type="entry name" value="RibonucZ/Hydroxyglut_hydro"/>
</dbReference>
<name>A0A140L1A2_9FIRM</name>
<dbReference type="EMBL" id="LOEE01000057">
    <property type="protein sequence ID" value="KXG74327.1"/>
    <property type="molecule type" value="Genomic_DNA"/>
</dbReference>
<feature type="transmembrane region" description="Helical" evidence="6">
    <location>
        <begin position="464"/>
        <end position="483"/>
    </location>
</feature>
<dbReference type="SMART" id="SM00849">
    <property type="entry name" value="Lactamase_B"/>
    <property type="match status" value="1"/>
</dbReference>
<dbReference type="GO" id="GO:0005886">
    <property type="term" value="C:plasma membrane"/>
    <property type="evidence" value="ECO:0007669"/>
    <property type="project" value="UniProtKB-SubCell"/>
</dbReference>
<dbReference type="SUPFAM" id="SSF56281">
    <property type="entry name" value="Metallo-hydrolase/oxidoreductase"/>
    <property type="match status" value="1"/>
</dbReference>
<dbReference type="STRING" id="520762.AN619_24200"/>
<dbReference type="PANTHER" id="PTHR30619:SF1">
    <property type="entry name" value="RECOMBINATION PROTEIN 2"/>
    <property type="match status" value="1"/>
</dbReference>
<accession>A0A140L1A2</accession>
<dbReference type="InterPro" id="IPR035681">
    <property type="entry name" value="ComA-like_MBL"/>
</dbReference>
<feature type="transmembrane region" description="Helical" evidence="6">
    <location>
        <begin position="394"/>
        <end position="418"/>
    </location>
</feature>
<keyword evidence="3 6" id="KW-0812">Transmembrane</keyword>
<feature type="transmembrane region" description="Helical" evidence="6">
    <location>
        <begin position="27"/>
        <end position="44"/>
    </location>
</feature>
<dbReference type="Proteomes" id="UP000070456">
    <property type="component" value="Unassembled WGS sequence"/>
</dbReference>
<feature type="domain" description="Metallo-beta-lactamase" evidence="7">
    <location>
        <begin position="524"/>
        <end position="732"/>
    </location>
</feature>
<feature type="transmembrane region" description="Helical" evidence="6">
    <location>
        <begin position="365"/>
        <end position="388"/>
    </location>
</feature>
<dbReference type="Pfam" id="PF00753">
    <property type="entry name" value="Lactamase_B"/>
    <property type="match status" value="1"/>
</dbReference>
<dbReference type="OrthoDB" id="9761531at2"/>
<feature type="transmembrane region" description="Helical" evidence="6">
    <location>
        <begin position="495"/>
        <end position="512"/>
    </location>
</feature>
<evidence type="ECO:0000313" key="8">
    <source>
        <dbReference type="EMBL" id="KXG74327.1"/>
    </source>
</evidence>
<keyword evidence="4 6" id="KW-1133">Transmembrane helix</keyword>
<dbReference type="GO" id="GO:0030420">
    <property type="term" value="P:establishment of competence for transformation"/>
    <property type="evidence" value="ECO:0007669"/>
    <property type="project" value="InterPro"/>
</dbReference>
<evidence type="ECO:0000256" key="1">
    <source>
        <dbReference type="ARBA" id="ARBA00004651"/>
    </source>
</evidence>
<dbReference type="CDD" id="cd07731">
    <property type="entry name" value="ComA-like_MBL-fold"/>
    <property type="match status" value="1"/>
</dbReference>
<feature type="transmembrane region" description="Helical" evidence="6">
    <location>
        <begin position="315"/>
        <end position="332"/>
    </location>
</feature>
<evidence type="ECO:0000256" key="6">
    <source>
        <dbReference type="SAM" id="Phobius"/>
    </source>
</evidence>